<proteinExistence type="predicted"/>
<dbReference type="InterPro" id="IPR052709">
    <property type="entry name" value="Transposase-MT_Hybrid"/>
</dbReference>
<protein>
    <recommendedName>
        <fullName evidence="2">Mos1 transposase HTH domain-containing protein</fullName>
    </recommendedName>
</protein>
<organism evidence="3 4">
    <name type="scientific">Eumeta variegata</name>
    <name type="common">Bagworm moth</name>
    <name type="synonym">Eumeta japonica</name>
    <dbReference type="NCBI Taxonomy" id="151549"/>
    <lineage>
        <taxon>Eukaryota</taxon>
        <taxon>Metazoa</taxon>
        <taxon>Ecdysozoa</taxon>
        <taxon>Arthropoda</taxon>
        <taxon>Hexapoda</taxon>
        <taxon>Insecta</taxon>
        <taxon>Pterygota</taxon>
        <taxon>Neoptera</taxon>
        <taxon>Endopterygota</taxon>
        <taxon>Lepidoptera</taxon>
        <taxon>Glossata</taxon>
        <taxon>Ditrysia</taxon>
        <taxon>Tineoidea</taxon>
        <taxon>Psychidae</taxon>
        <taxon>Oiketicinae</taxon>
        <taxon>Eumeta</taxon>
    </lineage>
</organism>
<feature type="region of interest" description="Disordered" evidence="1">
    <location>
        <begin position="180"/>
        <end position="202"/>
    </location>
</feature>
<dbReference type="STRING" id="151549.A0A4C1YT52"/>
<evidence type="ECO:0000256" key="1">
    <source>
        <dbReference type="SAM" id="MobiDB-lite"/>
    </source>
</evidence>
<dbReference type="PANTHER" id="PTHR46060:SF1">
    <property type="entry name" value="MARINER MOS1 TRANSPOSASE-LIKE PROTEIN"/>
    <property type="match status" value="1"/>
</dbReference>
<sequence>MSAESSNLSNIEHRAVIKYFVKKGKTPKGIFEDMVSVLQESAPSYTMVKKWARLFQQGRESCEDDPRPGRPVTVVTEENVRKIEKLVLTDRRIKLWQIAEELQISKERVGEIIHVHMNMRKISARWVPKMLTPFDKQRRLQTSKDFLELVGDNIDEICDRIVTVVKPGFVNTIRNLNRSSCNGRKKEKGRRRNSRHERQSYRSDVGNYRAECCFTRQCICPHGAGFEAGPEGHGLRKLTTHPTAQI</sequence>
<feature type="compositionally biased region" description="Basic residues" evidence="1">
    <location>
        <begin position="183"/>
        <end position="195"/>
    </location>
</feature>
<comment type="caution">
    <text evidence="3">The sequence shown here is derived from an EMBL/GenBank/DDBJ whole genome shotgun (WGS) entry which is preliminary data.</text>
</comment>
<evidence type="ECO:0000313" key="3">
    <source>
        <dbReference type="EMBL" id="GBP78163.1"/>
    </source>
</evidence>
<feature type="domain" description="Mos1 transposase HTH" evidence="2">
    <location>
        <begin position="14"/>
        <end position="58"/>
    </location>
</feature>
<dbReference type="InterPro" id="IPR041426">
    <property type="entry name" value="Mos1_HTH"/>
</dbReference>
<dbReference type="Proteomes" id="UP000299102">
    <property type="component" value="Unassembled WGS sequence"/>
</dbReference>
<dbReference type="OrthoDB" id="616263at2759"/>
<accession>A0A4C1YT52</accession>
<reference evidence="3 4" key="1">
    <citation type="journal article" date="2019" name="Commun. Biol.">
        <title>The bagworm genome reveals a unique fibroin gene that provides high tensile strength.</title>
        <authorList>
            <person name="Kono N."/>
            <person name="Nakamura H."/>
            <person name="Ohtoshi R."/>
            <person name="Tomita M."/>
            <person name="Numata K."/>
            <person name="Arakawa K."/>
        </authorList>
    </citation>
    <scope>NUCLEOTIDE SEQUENCE [LARGE SCALE GENOMIC DNA]</scope>
</reference>
<dbReference type="Pfam" id="PF17906">
    <property type="entry name" value="HTH_48"/>
    <property type="match status" value="1"/>
</dbReference>
<gene>
    <name evidence="3" type="ORF">EVAR_99198_1</name>
</gene>
<name>A0A4C1YT52_EUMVA</name>
<evidence type="ECO:0000259" key="2">
    <source>
        <dbReference type="Pfam" id="PF17906"/>
    </source>
</evidence>
<dbReference type="AlphaFoldDB" id="A0A4C1YT52"/>
<keyword evidence="4" id="KW-1185">Reference proteome</keyword>
<dbReference type="PANTHER" id="PTHR46060">
    <property type="entry name" value="MARINER MOS1 TRANSPOSASE-LIKE PROTEIN"/>
    <property type="match status" value="1"/>
</dbReference>
<dbReference type="EMBL" id="BGZK01001359">
    <property type="protein sequence ID" value="GBP78163.1"/>
    <property type="molecule type" value="Genomic_DNA"/>
</dbReference>
<evidence type="ECO:0000313" key="4">
    <source>
        <dbReference type="Proteomes" id="UP000299102"/>
    </source>
</evidence>